<keyword evidence="2" id="KW-1185">Reference proteome</keyword>
<sequence>MSKTKGKYAQYGPSLEISLRLREQVRAQAHRREMLRASRSLNLAQDVSKFDLFGSDGQFSREERLRKELNLKILERRLDE</sequence>
<accession>A0A8X6UVI3</accession>
<dbReference type="EMBL" id="BMAW01040021">
    <property type="protein sequence ID" value="GFU58066.1"/>
    <property type="molecule type" value="Genomic_DNA"/>
</dbReference>
<evidence type="ECO:0000313" key="2">
    <source>
        <dbReference type="Proteomes" id="UP000887013"/>
    </source>
</evidence>
<comment type="caution">
    <text evidence="1">The sequence shown here is derived from an EMBL/GenBank/DDBJ whole genome shotgun (WGS) entry which is preliminary data.</text>
</comment>
<evidence type="ECO:0000313" key="1">
    <source>
        <dbReference type="EMBL" id="GFU58066.1"/>
    </source>
</evidence>
<organism evidence="1 2">
    <name type="scientific">Nephila pilipes</name>
    <name type="common">Giant wood spider</name>
    <name type="synonym">Nephila maculata</name>
    <dbReference type="NCBI Taxonomy" id="299642"/>
    <lineage>
        <taxon>Eukaryota</taxon>
        <taxon>Metazoa</taxon>
        <taxon>Ecdysozoa</taxon>
        <taxon>Arthropoda</taxon>
        <taxon>Chelicerata</taxon>
        <taxon>Arachnida</taxon>
        <taxon>Araneae</taxon>
        <taxon>Araneomorphae</taxon>
        <taxon>Entelegynae</taxon>
        <taxon>Araneoidea</taxon>
        <taxon>Nephilidae</taxon>
        <taxon>Nephila</taxon>
    </lineage>
</organism>
<dbReference type="Proteomes" id="UP000887013">
    <property type="component" value="Unassembled WGS sequence"/>
</dbReference>
<gene>
    <name evidence="1" type="ORF">NPIL_295551</name>
</gene>
<name>A0A8X6UVI3_NEPPI</name>
<reference evidence="1" key="1">
    <citation type="submission" date="2020-08" db="EMBL/GenBank/DDBJ databases">
        <title>Multicomponent nature underlies the extraordinary mechanical properties of spider dragline silk.</title>
        <authorList>
            <person name="Kono N."/>
            <person name="Nakamura H."/>
            <person name="Mori M."/>
            <person name="Yoshida Y."/>
            <person name="Ohtoshi R."/>
            <person name="Malay A.D."/>
            <person name="Moran D.A.P."/>
            <person name="Tomita M."/>
            <person name="Numata K."/>
            <person name="Arakawa K."/>
        </authorList>
    </citation>
    <scope>NUCLEOTIDE SEQUENCE</scope>
</reference>
<protein>
    <submittedName>
        <fullName evidence="1">Uncharacterized protein</fullName>
    </submittedName>
</protein>
<dbReference type="AlphaFoldDB" id="A0A8X6UVI3"/>
<proteinExistence type="predicted"/>